<evidence type="ECO:0000313" key="2">
    <source>
        <dbReference type="Proteomes" id="UP001596241"/>
    </source>
</evidence>
<protein>
    <submittedName>
        <fullName evidence="1">DUF5819 family protein</fullName>
    </submittedName>
</protein>
<gene>
    <name evidence="1" type="ORF">ACFP3M_17460</name>
</gene>
<reference evidence="2" key="1">
    <citation type="journal article" date="2019" name="Int. J. Syst. Evol. Microbiol.">
        <title>The Global Catalogue of Microorganisms (GCM) 10K type strain sequencing project: providing services to taxonomists for standard genome sequencing and annotation.</title>
        <authorList>
            <consortium name="The Broad Institute Genomics Platform"/>
            <consortium name="The Broad Institute Genome Sequencing Center for Infectious Disease"/>
            <person name="Wu L."/>
            <person name="Ma J."/>
        </authorList>
    </citation>
    <scope>NUCLEOTIDE SEQUENCE [LARGE SCALE GENOMIC DNA]</scope>
    <source>
        <strain evidence="2">CGMCC 1.15809</strain>
    </source>
</reference>
<dbReference type="EMBL" id="JBHSPW010000007">
    <property type="protein sequence ID" value="MFC5894604.1"/>
    <property type="molecule type" value="Genomic_DNA"/>
</dbReference>
<evidence type="ECO:0000313" key="1">
    <source>
        <dbReference type="EMBL" id="MFC5894604.1"/>
    </source>
</evidence>
<keyword evidence="2" id="KW-1185">Reference proteome</keyword>
<sequence>MTGHPVARRAVLLAGAALLGVYFFLAAFSQAPLSPAKIRYADKVNEALSPYLSQDWMLFAPDPLADDRGILARAACADGRSTPFYDVTNPYIERTQRDRFFPSRMSRIVSSGLQSLNNTDPVLNRIRQQESEKKKPVLPPMPFEERSHKDTVRLLSRYSLTQLPDACGGKPEKIQVRVYIHELRPWSKRHDPVAKAKESVQAEDLEWWKVSELR</sequence>
<dbReference type="Pfam" id="PF19136">
    <property type="entry name" value="DUF5819"/>
    <property type="match status" value="1"/>
</dbReference>
<dbReference type="Proteomes" id="UP001596241">
    <property type="component" value="Unassembled WGS sequence"/>
</dbReference>
<accession>A0ABW1FMZ3</accession>
<name>A0ABW1FMZ3_9ACTN</name>
<organism evidence="1 2">
    <name type="scientific">Streptomyces ramulosus</name>
    <dbReference type="NCBI Taxonomy" id="47762"/>
    <lineage>
        <taxon>Bacteria</taxon>
        <taxon>Bacillati</taxon>
        <taxon>Actinomycetota</taxon>
        <taxon>Actinomycetes</taxon>
        <taxon>Kitasatosporales</taxon>
        <taxon>Streptomycetaceae</taxon>
        <taxon>Streptomyces</taxon>
    </lineage>
</organism>
<comment type="caution">
    <text evidence="1">The sequence shown here is derived from an EMBL/GenBank/DDBJ whole genome shotgun (WGS) entry which is preliminary data.</text>
</comment>
<proteinExistence type="predicted"/>
<dbReference type="InterPro" id="IPR043857">
    <property type="entry name" value="DUF5819"/>
</dbReference>
<dbReference type="RefSeq" id="WP_345088828.1">
    <property type="nucleotide sequence ID" value="NZ_BAAAWG010000015.1"/>
</dbReference>